<evidence type="ECO:0000313" key="5">
    <source>
        <dbReference type="EMBL" id="QID86682.1"/>
    </source>
</evidence>
<dbReference type="InterPro" id="IPR029636">
    <property type="entry name" value="Csf1"/>
</dbReference>
<evidence type="ECO:0000259" key="3">
    <source>
        <dbReference type="Pfam" id="PF21678"/>
    </source>
</evidence>
<protein>
    <submittedName>
        <fullName evidence="5">Protein csf1</fullName>
    </submittedName>
</protein>
<dbReference type="PANTHER" id="PTHR32085">
    <property type="entry name" value="PROTEIN CSF1"/>
    <property type="match status" value="1"/>
</dbReference>
<reference evidence="5 6" key="1">
    <citation type="journal article" date="2019" name="BMC Genomics">
        <title>Chromosome level assembly and comparative genome analysis confirm lager-brewing yeasts originated from a single hybridization.</title>
        <authorList>
            <person name="Salazar A.N."/>
            <person name="Gorter de Vries A.R."/>
            <person name="van den Broek M."/>
            <person name="Brouwers N."/>
            <person name="de la Torre Cortes P."/>
            <person name="Kuijpers N.G.A."/>
            <person name="Daran J.G."/>
            <person name="Abeel T."/>
        </authorList>
    </citation>
    <scope>NUCLEOTIDE SEQUENCE [LARGE SCALE GENOMIC DNA]</scope>
    <source>
        <strain evidence="5 6">CBS 1483</strain>
    </source>
</reference>
<feature type="domain" description="Csf1 N-terminal" evidence="3">
    <location>
        <begin position="33"/>
        <end position="1599"/>
    </location>
</feature>
<dbReference type="Pfam" id="PF21678">
    <property type="entry name" value="Csf1_N"/>
    <property type="match status" value="1"/>
</dbReference>
<keyword evidence="2" id="KW-0812">Transmembrane</keyword>
<dbReference type="EMBL" id="CP049009">
    <property type="protein sequence ID" value="QID86682.1"/>
    <property type="molecule type" value="Genomic_DNA"/>
</dbReference>
<evidence type="ECO:0000256" key="1">
    <source>
        <dbReference type="SAM" id="MobiDB-lite"/>
    </source>
</evidence>
<dbReference type="Proteomes" id="UP000501346">
    <property type="component" value="Chromosome SeXII"/>
</dbReference>
<dbReference type="GO" id="GO:0016020">
    <property type="term" value="C:membrane"/>
    <property type="evidence" value="ECO:0007669"/>
    <property type="project" value="InterPro"/>
</dbReference>
<keyword evidence="6" id="KW-1185">Reference proteome</keyword>
<evidence type="ECO:0000313" key="6">
    <source>
        <dbReference type="Proteomes" id="UP000501346"/>
    </source>
</evidence>
<dbReference type="Pfam" id="PF25038">
    <property type="entry name" value="Csf1_C"/>
    <property type="match status" value="1"/>
</dbReference>
<proteinExistence type="predicted"/>
<name>A0A6C1EBN5_SACPS</name>
<gene>
    <name evidence="5" type="primary">CSF1_2</name>
    <name evidence="5" type="ORF">GRS66_009319</name>
</gene>
<dbReference type="InterPro" id="IPR056779">
    <property type="entry name" value="Csf1_C"/>
</dbReference>
<keyword evidence="2" id="KW-1133">Transmembrane helix</keyword>
<feature type="transmembrane region" description="Helical" evidence="2">
    <location>
        <begin position="20"/>
        <end position="41"/>
    </location>
</feature>
<evidence type="ECO:0000259" key="4">
    <source>
        <dbReference type="Pfam" id="PF25038"/>
    </source>
</evidence>
<accession>A0A6C1EBN5</accession>
<feature type="domain" description="Csf1 C-terminal region" evidence="4">
    <location>
        <begin position="1606"/>
        <end position="2958"/>
    </location>
</feature>
<organism evidence="5 6">
    <name type="scientific">Saccharomyces pastorianus</name>
    <name type="common">Lager yeast</name>
    <name type="synonym">Saccharomyces cerevisiae x Saccharomyces eubayanus</name>
    <dbReference type="NCBI Taxonomy" id="27292"/>
    <lineage>
        <taxon>Eukaryota</taxon>
        <taxon>Fungi</taxon>
        <taxon>Dikarya</taxon>
        <taxon>Ascomycota</taxon>
        <taxon>Saccharomycotina</taxon>
        <taxon>Saccharomycetes</taxon>
        <taxon>Saccharomycetales</taxon>
        <taxon>Saccharomycetaceae</taxon>
        <taxon>Saccharomyces</taxon>
    </lineage>
</organism>
<sequence>MEAISQLRGVPLTHQKDFSWVFLVDWILTVVACLTTIFYMGRIYAYLISFILEWLLWKRAKIKVNVETVRVSLLGGRIYFKHLSVIHKDYTISILEGSLTWKYWLLNCRKAELIENEKNSSGKNSELPCKFLLECEGLEYFIYNRTEAYDNVINLLSKDERDKFEKYLNEHSFPEPFSDGSSADKLDEDLSESAYTSNSDSSIINDRDYQETNIGKYPKGLNFFPLELKLNRGSLLLGNKFTPSVMILSYENGEGIIDVLPPKERLDLYRNKTHLELKNFEISIKQNIGYDDAIGLKFKLDTGKVSKLWKTFVRVLRVVAKPVIPTRRKKTDPSDDAFFQKWKGLSLYKASAGDAKTSDLDDIEFDFTSHEYAKFTSILKCPKVTLAYDVDVPGVVPHGAHPTIPDIDGPDVGNNGAPPDFALDVQIHGGSICYGPWAQRQVSHLQRVLSPVVSRTAKPIKKLPPGSRRVYTLFRMNILIMEDTTWRIPTRESSKDPQFLQHYKKTSEEYRPFGWMDLRFCKDTYANFNISVCPTVEGFKNDFNVHFVDTEIRSSVNHDILLKSKVFDLNGDIGYPLGWNSKAIWIINMKSEQLEAFLLREHITLVADTLSDFSAGDPTPYELFRPFVYKMNWEMDGYSIYLNVNDHNIVNNPLDFNENCYLSLHGDKLTIDITVPKESILGTYTDMSYEISTPMFRMMLNTPPWNTLNEFMKHKEVGRSYDFTIKGSYLLYSELDIDNVDTLTINCTSNSTVLHCYGFVMRYLINVKMNYFGEFFNFVTSEEYTGVLGAREVGEVVTKSSVVDLAPSLDSECQDDSMKNDAEGNGPVKRSDLKRTTNETDIWFTFSVWNGALILPETIYSFDPCIALHFTELVVDFRSCNYYMDIMAVLNGTSIKRHVSRQINEVFDFIRRNNGADEQEHGVLSDLTIHGHRMYGLPPTEPTYFCQWDINLGDLSIDSDIEFLKGFFNSFYKVGFGYNDLENILLYDTETINDMTSLTVHAERIKMSLNDPVMKSQSIVSAESLLFTLIDFENERYSQRIDIKVPKLTVSLSCVMGDGTNTSFLKFETKLRFTNFGQYKDINKKRSEQRRYITMNDSPYHRCPFLLPLFYQDSDTYQKLYGAIAPSSSIPTLPLPTLPDTIDYIIEDIVGEYATLLEATNPFKDLFAETPSTVDPLKASFTEDDDDEAADPLEFKPVAFTEEINYERDNYVIDVSYILLDIDPLLFVFTKSLLEQFYSEDMVQVLDDIEIGIVKRLSNLQEGIISISNIDVHVAYLNLIWQETGEEGFELYLDSINYQMSEKSLEKNRTSKSLDLAVLAKVKTVRATINQKKTPELSKDRPPALSLGLEGFEVWSSTEDRQVNSLNLTSSDITIDESQMEWLFGYCSDQGNLIQEVFTSFNAIQYTRTSTKTELISKLTAASEYYKISHDPYVITKPAFIMRLSKGHVRENRSWKIITRLRHILTYLPDDWQNNIDKVLKERKYSFAKDAKNIFMSVFSAWRNWEFSDVARSYIYGKLFLADPAKHKRNSIKKLLKCTMGSFYLTVYGEGYEVEHNFVVADANLVVDLTPPVTNLSSNREETIEITGKVGSVKGKFSDKLLKLQDLIPLVAAVTEDDKSDPKAELAKQFKMNTVLLVDKSEIQLVMDQTKVMSRTVGGRVSLLWENLKDSTSQAGSLVIFSQKSEVWLKHASTILGEAQLCDFSILATTEAWSHKPTILVNNQCADLHFRAMSTTEQMVTAITEIKESVLKVKEQITFKPKAKNKSQFVGPKINTVLSCYFSNVSSEIMPLSPFYIRHEAKQLDVYFNKFGSNEILLSIWDTDFFMTSHQTKEQYLRFSFGDIEIKGGFSKEAYSLINVDVSISMIKLTFSEPRRIVNSFLQDEKLASQGINLLSSLNSLFSTTDLTKTKKETPTKMINWTLDTNISYFGILVPVASTYFVFELHMLLLSLTNTNNGLLPEQTRVTGQLSIENILFLIKERSLPIGLSKLLDFSIKVSTLQRTADTEQSFQVESSHFRVCLSPDSLLRLMWGAYKVLDLVQYYSKRHAPNIWNIKMFTGNSNKPKEIPINFRSIHILSYKFCIGWLFQYGAGDDPGLMFGYNRLFSAYEKDFGKFTIVDAFFSVSNGNTSSTFFSEGNEKEKYNRSFLPNMQISYWFKRCGELKDWFFRFHGEALDVNFLPSFMDVIDSTLQSMRAFQELKKNILDFSHGSDMENSSPDAAPNTETASNSLAPFLDNIRSVNCNYKYDGGVFRVYTYDDIEAKSEPSFELKSPVVTINCTYKHDESKAKPHRIRTLITVDPTHNTLYAGCAPLLMEFSESLQNMIKKHSTGEKKPNFTKSSTQNVDYKRILDQFDVGVKLTSAKQQLSLSCEPKAKVQADVGFESFLFSMTTNEFDSEQPLGFSLTLEQTKASIKHIFSREVSTSFEVGFMDLTLLFTHPDVISMYGTSLVSDVNVFFNVKQLQNLYLFLDIWRFSSILHTRPSQRPNNKEINMSSLAPTSNLDAGAEIPWCFTLIFTNLSGDVDLGPSLGVISLRSQRTWLATDHYDEKRQLLHAFTDGISLTSEGRLSGLFEVANASWVSEVKWPLEKSKNTHPLVSTSLNIDDVAVKAAFDYHMFLIGTINNIRFHLHNEKDSKGVLPDLLQVSFSSDEITLSSTALVAANILDIYNTIVRMRQDNKISYMETLRDSNPSESKQPILYKDILRSLKLLRTDLSVNISSLKVQISPISLFDVEVLVVRIGKVSIRSETHSGKKLKTDLQLRVLDVSAALSTSKEELDEEIGASIAIDDYMHYASKIVGGTIVDVPKLAVHMTTLQEEKTNNLEYLFACSFSDKISVRWNLGPVNFIKEMWTTHVKALAVRRSQTANIAFGQTEEELEESIKREENASKFNYIALEEPRIEVPQIRDLGEATPPMEWFGVNRKRLPKFTHQTAVIPVQKLVYLAEKQYVKILDDTH</sequence>
<evidence type="ECO:0000256" key="2">
    <source>
        <dbReference type="SAM" id="Phobius"/>
    </source>
</evidence>
<dbReference type="GO" id="GO:0006113">
    <property type="term" value="P:fermentation"/>
    <property type="evidence" value="ECO:0007669"/>
    <property type="project" value="InterPro"/>
</dbReference>
<dbReference type="InterPro" id="IPR048636">
    <property type="entry name" value="Csf1_N"/>
</dbReference>
<dbReference type="OrthoDB" id="10051416at2759"/>
<dbReference type="PANTHER" id="PTHR32085:SF3">
    <property type="entry name" value="PROTEIN CSF1"/>
    <property type="match status" value="1"/>
</dbReference>
<keyword evidence="2" id="KW-0472">Membrane</keyword>
<feature type="region of interest" description="Disordered" evidence="1">
    <location>
        <begin position="810"/>
        <end position="832"/>
    </location>
</feature>